<keyword evidence="3" id="KW-1185">Reference proteome</keyword>
<organism evidence="2 3">
    <name type="scientific">Pullulanibacillus pueri</name>
    <dbReference type="NCBI Taxonomy" id="1437324"/>
    <lineage>
        <taxon>Bacteria</taxon>
        <taxon>Bacillati</taxon>
        <taxon>Bacillota</taxon>
        <taxon>Bacilli</taxon>
        <taxon>Bacillales</taxon>
        <taxon>Sporolactobacillaceae</taxon>
        <taxon>Pullulanibacillus</taxon>
    </lineage>
</organism>
<evidence type="ECO:0000259" key="1">
    <source>
        <dbReference type="Pfam" id="PF13649"/>
    </source>
</evidence>
<feature type="domain" description="Methyltransferase" evidence="1">
    <location>
        <begin position="52"/>
        <end position="141"/>
    </location>
</feature>
<dbReference type="Gene3D" id="3.40.50.150">
    <property type="entry name" value="Vaccinia Virus protein VP39"/>
    <property type="match status" value="1"/>
</dbReference>
<evidence type="ECO:0000313" key="2">
    <source>
        <dbReference type="EMBL" id="GGH79378.1"/>
    </source>
</evidence>
<gene>
    <name evidence="2" type="ORF">GCM10007096_14210</name>
</gene>
<dbReference type="InterPro" id="IPR029063">
    <property type="entry name" value="SAM-dependent_MTases_sf"/>
</dbReference>
<protein>
    <recommendedName>
        <fullName evidence="1">Methyltransferase domain-containing protein</fullName>
    </recommendedName>
</protein>
<dbReference type="AlphaFoldDB" id="A0A8J2ZUR2"/>
<dbReference type="Pfam" id="PF13649">
    <property type="entry name" value="Methyltransf_25"/>
    <property type="match status" value="1"/>
</dbReference>
<dbReference type="PANTHER" id="PTHR43591:SF110">
    <property type="entry name" value="RHODANESE DOMAIN-CONTAINING PROTEIN"/>
    <property type="match status" value="1"/>
</dbReference>
<reference evidence="2" key="2">
    <citation type="submission" date="2020-09" db="EMBL/GenBank/DDBJ databases">
        <authorList>
            <person name="Sun Q."/>
            <person name="Zhou Y."/>
        </authorList>
    </citation>
    <scope>NUCLEOTIDE SEQUENCE</scope>
    <source>
        <strain evidence="2">CGMCC 1.12777</strain>
    </source>
</reference>
<name>A0A8J2ZUR2_9BACL</name>
<evidence type="ECO:0000313" key="3">
    <source>
        <dbReference type="Proteomes" id="UP000656813"/>
    </source>
</evidence>
<proteinExistence type="predicted"/>
<accession>A0A8J2ZUR2</accession>
<comment type="caution">
    <text evidence="2">The sequence shown here is derived from an EMBL/GenBank/DDBJ whole genome shotgun (WGS) entry which is preliminary data.</text>
</comment>
<dbReference type="InterPro" id="IPR041698">
    <property type="entry name" value="Methyltransf_25"/>
</dbReference>
<dbReference type="Proteomes" id="UP000656813">
    <property type="component" value="Unassembled WGS sequence"/>
</dbReference>
<dbReference type="PANTHER" id="PTHR43591">
    <property type="entry name" value="METHYLTRANSFERASE"/>
    <property type="match status" value="1"/>
</dbReference>
<sequence>MNSLEKKKNLFNEWAKTYDQNVATLSGPLDGYKESLTRAAQTVPIKENESLLDIGIGTGSFAEHFISKKVHIHGIDLSTKMLEACEKKFPSFTLKEGVFTSIDYENESFQAVISSFCFHEVAREERQKACNEVYRVLKPGGQLTLLDLIFASSPAMKRASEDLRGHWDPTEDYALVEELDTLLYNSGFRDIKWIQSARCHWIVTAIK</sequence>
<dbReference type="CDD" id="cd02440">
    <property type="entry name" value="AdoMet_MTases"/>
    <property type="match status" value="1"/>
</dbReference>
<reference evidence="2" key="1">
    <citation type="journal article" date="2014" name="Int. J. Syst. Evol. Microbiol.">
        <title>Complete genome sequence of Corynebacterium casei LMG S-19264T (=DSM 44701T), isolated from a smear-ripened cheese.</title>
        <authorList>
            <consortium name="US DOE Joint Genome Institute (JGI-PGF)"/>
            <person name="Walter F."/>
            <person name="Albersmeier A."/>
            <person name="Kalinowski J."/>
            <person name="Ruckert C."/>
        </authorList>
    </citation>
    <scope>NUCLEOTIDE SEQUENCE</scope>
    <source>
        <strain evidence="2">CGMCC 1.12777</strain>
    </source>
</reference>
<dbReference type="SUPFAM" id="SSF53335">
    <property type="entry name" value="S-adenosyl-L-methionine-dependent methyltransferases"/>
    <property type="match status" value="1"/>
</dbReference>
<dbReference type="RefSeq" id="WP_188496714.1">
    <property type="nucleotide sequence ID" value="NZ_BMFV01000008.1"/>
</dbReference>
<dbReference type="EMBL" id="BMFV01000008">
    <property type="protein sequence ID" value="GGH79378.1"/>
    <property type="molecule type" value="Genomic_DNA"/>
</dbReference>